<gene>
    <name evidence="1" type="ORF">BDD14_5603</name>
</gene>
<accession>A0A4Q7YEH5</accession>
<name>A0A4Q7YEH5_9BACT</name>
<dbReference type="AlphaFoldDB" id="A0A4Q7YEH5"/>
<dbReference type="Proteomes" id="UP000292958">
    <property type="component" value="Unassembled WGS sequence"/>
</dbReference>
<comment type="caution">
    <text evidence="1">The sequence shown here is derived from an EMBL/GenBank/DDBJ whole genome shotgun (WGS) entry which is preliminary data.</text>
</comment>
<dbReference type="InterPro" id="IPR025522">
    <property type="entry name" value="DUF4410"/>
</dbReference>
<proteinExistence type="predicted"/>
<organism evidence="1 2">
    <name type="scientific">Edaphobacter modestus</name>
    <dbReference type="NCBI Taxonomy" id="388466"/>
    <lineage>
        <taxon>Bacteria</taxon>
        <taxon>Pseudomonadati</taxon>
        <taxon>Acidobacteriota</taxon>
        <taxon>Terriglobia</taxon>
        <taxon>Terriglobales</taxon>
        <taxon>Acidobacteriaceae</taxon>
        <taxon>Edaphobacter</taxon>
    </lineage>
</organism>
<dbReference type="OrthoDB" id="106080at2"/>
<reference evidence="1 2" key="1">
    <citation type="submission" date="2019-02" db="EMBL/GenBank/DDBJ databases">
        <title>Genomic Encyclopedia of Archaeal and Bacterial Type Strains, Phase II (KMG-II): from individual species to whole genera.</title>
        <authorList>
            <person name="Goeker M."/>
        </authorList>
    </citation>
    <scope>NUCLEOTIDE SEQUENCE [LARGE SCALE GENOMIC DNA]</scope>
    <source>
        <strain evidence="1 2">DSM 18101</strain>
    </source>
</reference>
<evidence type="ECO:0000313" key="2">
    <source>
        <dbReference type="Proteomes" id="UP000292958"/>
    </source>
</evidence>
<dbReference type="Pfam" id="PF14366">
    <property type="entry name" value="DUF4410"/>
    <property type="match status" value="1"/>
</dbReference>
<dbReference type="EMBL" id="SHKW01000002">
    <property type="protein sequence ID" value="RZU35540.1"/>
    <property type="molecule type" value="Genomic_DNA"/>
</dbReference>
<protein>
    <submittedName>
        <fullName evidence="1">Uncharacterized protein</fullName>
    </submittedName>
</protein>
<sequence>MKTNRKTSLAAIKTTLGLSGFHRPNKHYGPLAAVILLLGALQLQVFVPTVLAESSTDGRSGGARPWSMQVDRVDPGDVDLDPSFGAAIYENLLEELTKTEQFKQVFRNGDRNANDVPGLLILKTTVQKYTPGSETRRAVTTVSGATKLNVRVQLVTREGQVVQEHLVDGNVRFIGGNLRATHNLAHNVAATLKKSPLPEQAAVLPEKETGNMSK</sequence>
<evidence type="ECO:0000313" key="1">
    <source>
        <dbReference type="EMBL" id="RZU35540.1"/>
    </source>
</evidence>
<dbReference type="RefSeq" id="WP_130423855.1">
    <property type="nucleotide sequence ID" value="NZ_SHKW01000002.1"/>
</dbReference>
<keyword evidence="2" id="KW-1185">Reference proteome</keyword>